<feature type="compositionally biased region" description="Polar residues" evidence="1">
    <location>
        <begin position="1"/>
        <end position="19"/>
    </location>
</feature>
<dbReference type="EMBL" id="GGEC01058241">
    <property type="protein sequence ID" value="MBX38725.1"/>
    <property type="molecule type" value="Transcribed_RNA"/>
</dbReference>
<organism evidence="2">
    <name type="scientific">Rhizophora mucronata</name>
    <name type="common">Asiatic mangrove</name>
    <dbReference type="NCBI Taxonomy" id="61149"/>
    <lineage>
        <taxon>Eukaryota</taxon>
        <taxon>Viridiplantae</taxon>
        <taxon>Streptophyta</taxon>
        <taxon>Embryophyta</taxon>
        <taxon>Tracheophyta</taxon>
        <taxon>Spermatophyta</taxon>
        <taxon>Magnoliopsida</taxon>
        <taxon>eudicotyledons</taxon>
        <taxon>Gunneridae</taxon>
        <taxon>Pentapetalae</taxon>
        <taxon>rosids</taxon>
        <taxon>fabids</taxon>
        <taxon>Malpighiales</taxon>
        <taxon>Rhizophoraceae</taxon>
        <taxon>Rhizophora</taxon>
    </lineage>
</organism>
<name>A0A2P2N8E9_RHIMU</name>
<reference evidence="2" key="1">
    <citation type="submission" date="2018-02" db="EMBL/GenBank/DDBJ databases">
        <title>Rhizophora mucronata_Transcriptome.</title>
        <authorList>
            <person name="Meera S.P."/>
            <person name="Sreeshan A."/>
            <person name="Augustine A."/>
        </authorList>
    </citation>
    <scope>NUCLEOTIDE SEQUENCE</scope>
    <source>
        <tissue evidence="2">Leaf</tissue>
    </source>
</reference>
<dbReference type="AlphaFoldDB" id="A0A2P2N8E9"/>
<proteinExistence type="predicted"/>
<evidence type="ECO:0000313" key="2">
    <source>
        <dbReference type="EMBL" id="MBX38725.1"/>
    </source>
</evidence>
<evidence type="ECO:0000256" key="1">
    <source>
        <dbReference type="SAM" id="MobiDB-lite"/>
    </source>
</evidence>
<protein>
    <submittedName>
        <fullName evidence="2">Uncharacterized protein</fullName>
    </submittedName>
</protein>
<sequence length="28" mass="2970">MSVRTTSSTLGFSGTNSTACPYCCELRP</sequence>
<feature type="region of interest" description="Disordered" evidence="1">
    <location>
        <begin position="1"/>
        <end position="20"/>
    </location>
</feature>
<accession>A0A2P2N8E9</accession>